<dbReference type="Pfam" id="PF00153">
    <property type="entry name" value="Mito_carr"/>
    <property type="match status" value="3"/>
</dbReference>
<feature type="repeat" description="Solcar" evidence="8">
    <location>
        <begin position="4"/>
        <end position="94"/>
    </location>
</feature>
<organism evidence="10 11">
    <name type="scientific">Durusdinium trenchii</name>
    <dbReference type="NCBI Taxonomy" id="1381693"/>
    <lineage>
        <taxon>Eukaryota</taxon>
        <taxon>Sar</taxon>
        <taxon>Alveolata</taxon>
        <taxon>Dinophyceae</taxon>
        <taxon>Suessiales</taxon>
        <taxon>Symbiodiniaceae</taxon>
        <taxon>Durusdinium</taxon>
    </lineage>
</organism>
<evidence type="ECO:0000313" key="10">
    <source>
        <dbReference type="EMBL" id="CAK9117164.1"/>
    </source>
</evidence>
<dbReference type="PANTHER" id="PTHR45683">
    <property type="entry name" value="MITOCHONDRIAL NICOTINAMIDE ADENINE DINUCLEOTIDE TRANSPORTER 1-RELATED-RELATED"/>
    <property type="match status" value="1"/>
</dbReference>
<name>A0ABP0SY50_9DINO</name>
<evidence type="ECO:0000256" key="1">
    <source>
        <dbReference type="ARBA" id="ARBA00004141"/>
    </source>
</evidence>
<dbReference type="InterPro" id="IPR023395">
    <property type="entry name" value="MCP_dom_sf"/>
</dbReference>
<keyword evidence="4 8" id="KW-0812">Transmembrane</keyword>
<comment type="caution">
    <text evidence="10">The sequence shown here is derived from an EMBL/GenBank/DDBJ whole genome shotgun (WGS) entry which is preliminary data.</text>
</comment>
<dbReference type="EMBL" id="CAXAMN010028595">
    <property type="protein sequence ID" value="CAK9117164.1"/>
    <property type="molecule type" value="Genomic_DNA"/>
</dbReference>
<keyword evidence="5" id="KW-0677">Repeat</keyword>
<comment type="similarity">
    <text evidence="2 9">Belongs to the mitochondrial carrier (TC 2.A.29) family.</text>
</comment>
<proteinExistence type="inferred from homology"/>
<evidence type="ECO:0000256" key="9">
    <source>
        <dbReference type="RuleBase" id="RU000488"/>
    </source>
</evidence>
<keyword evidence="3 9" id="KW-0813">Transport</keyword>
<gene>
    <name evidence="10" type="ORF">CCMP2556_LOCUS54566</name>
</gene>
<evidence type="ECO:0000256" key="5">
    <source>
        <dbReference type="ARBA" id="ARBA00022737"/>
    </source>
</evidence>
<evidence type="ECO:0000313" key="11">
    <source>
        <dbReference type="Proteomes" id="UP001642484"/>
    </source>
</evidence>
<dbReference type="InterPro" id="IPR044712">
    <property type="entry name" value="SLC25A32-like"/>
</dbReference>
<evidence type="ECO:0000256" key="4">
    <source>
        <dbReference type="ARBA" id="ARBA00022692"/>
    </source>
</evidence>
<dbReference type="Gene3D" id="1.50.40.10">
    <property type="entry name" value="Mitochondrial carrier domain"/>
    <property type="match status" value="2"/>
</dbReference>
<keyword evidence="7 8" id="KW-0472">Membrane</keyword>
<dbReference type="SUPFAM" id="SSF103506">
    <property type="entry name" value="Mitochondrial carrier"/>
    <property type="match status" value="1"/>
</dbReference>
<evidence type="ECO:0000256" key="3">
    <source>
        <dbReference type="ARBA" id="ARBA00022448"/>
    </source>
</evidence>
<feature type="repeat" description="Solcar" evidence="8">
    <location>
        <begin position="209"/>
        <end position="297"/>
    </location>
</feature>
<evidence type="ECO:0000256" key="2">
    <source>
        <dbReference type="ARBA" id="ARBA00006375"/>
    </source>
</evidence>
<evidence type="ECO:0000256" key="8">
    <source>
        <dbReference type="PROSITE-ProRule" id="PRU00282"/>
    </source>
</evidence>
<reference evidence="10 11" key="1">
    <citation type="submission" date="2024-02" db="EMBL/GenBank/DDBJ databases">
        <authorList>
            <person name="Chen Y."/>
            <person name="Shah S."/>
            <person name="Dougan E. K."/>
            <person name="Thang M."/>
            <person name="Chan C."/>
        </authorList>
    </citation>
    <scope>NUCLEOTIDE SEQUENCE [LARGE SCALE GENOMIC DNA]</scope>
</reference>
<sequence>MGDASPGVHSLAGAFAGAAQTAFWHPLDVLKTRMQVRDGTVGSVHAYSSLRKAVLSTLHSEGPRGFFRGVCANVAGSTLSWGLQMPLYQHFKAIAYKESKEILAAKDSACSLAAGLATNVVVHPVFLIKTRLQLQRGQAGYRGILHAVTTIAGEEGLQGFYRGFVPSLMLSSHGAILLVAYEPCAERVCFVPTPRFIIACFLFQDRFKNKFDSVLLASGSAKVFATVATYPLQVIRSVMQQRPTGGTFEYSNIFRTGQLLWQRNGVTAFYRGILPQMMRTVPQSMAFFSIYEYALTALRFLGTKS</sequence>
<dbReference type="PROSITE" id="PS50920">
    <property type="entry name" value="SOLCAR"/>
    <property type="match status" value="3"/>
</dbReference>
<accession>A0ABP0SY50</accession>
<evidence type="ECO:0000256" key="7">
    <source>
        <dbReference type="ARBA" id="ARBA00023136"/>
    </source>
</evidence>
<protein>
    <recommendedName>
        <fullName evidence="12">Mitochondrial carrier protein</fullName>
    </recommendedName>
</protein>
<keyword evidence="6" id="KW-1133">Transmembrane helix</keyword>
<evidence type="ECO:0008006" key="12">
    <source>
        <dbReference type="Google" id="ProtNLM"/>
    </source>
</evidence>
<comment type="subcellular location">
    <subcellularLocation>
        <location evidence="1">Membrane</location>
        <topology evidence="1">Multi-pass membrane protein</topology>
    </subcellularLocation>
</comment>
<dbReference type="InterPro" id="IPR018108">
    <property type="entry name" value="MCP_transmembrane"/>
</dbReference>
<dbReference type="Proteomes" id="UP001642484">
    <property type="component" value="Unassembled WGS sequence"/>
</dbReference>
<keyword evidence="11" id="KW-1185">Reference proteome</keyword>
<evidence type="ECO:0000256" key="6">
    <source>
        <dbReference type="ARBA" id="ARBA00022989"/>
    </source>
</evidence>
<feature type="repeat" description="Solcar" evidence="8">
    <location>
        <begin position="100"/>
        <end position="187"/>
    </location>
</feature>